<feature type="compositionally biased region" description="Basic residues" evidence="1">
    <location>
        <begin position="74"/>
        <end position="86"/>
    </location>
</feature>
<dbReference type="AlphaFoldDB" id="A0A645C8P5"/>
<organism evidence="2">
    <name type="scientific">bioreactor metagenome</name>
    <dbReference type="NCBI Taxonomy" id="1076179"/>
    <lineage>
        <taxon>unclassified sequences</taxon>
        <taxon>metagenomes</taxon>
        <taxon>ecological metagenomes</taxon>
    </lineage>
</organism>
<comment type="caution">
    <text evidence="2">The sequence shown here is derived from an EMBL/GenBank/DDBJ whole genome shotgun (WGS) entry which is preliminary data.</text>
</comment>
<reference evidence="2" key="1">
    <citation type="submission" date="2019-08" db="EMBL/GenBank/DDBJ databases">
        <authorList>
            <person name="Kucharzyk K."/>
            <person name="Murdoch R.W."/>
            <person name="Higgins S."/>
            <person name="Loffler F."/>
        </authorList>
    </citation>
    <scope>NUCLEOTIDE SEQUENCE</scope>
</reference>
<accession>A0A645C8P5</accession>
<evidence type="ECO:0000313" key="2">
    <source>
        <dbReference type="EMBL" id="MPM71054.1"/>
    </source>
</evidence>
<feature type="region of interest" description="Disordered" evidence="1">
    <location>
        <begin position="65"/>
        <end position="96"/>
    </location>
</feature>
<evidence type="ECO:0000256" key="1">
    <source>
        <dbReference type="SAM" id="MobiDB-lite"/>
    </source>
</evidence>
<gene>
    <name evidence="2" type="ORF">SDC9_118017</name>
</gene>
<protein>
    <submittedName>
        <fullName evidence="2">Uncharacterized protein</fullName>
    </submittedName>
</protein>
<name>A0A645C8P5_9ZZZZ</name>
<sequence>MFADLGPRCRGHKHGTGGDVERVGAVAAGAHDVHQVPLVGHLHLGGELAHHLSGRRDLANGFLLDAQPRDQSRHQHRRHTARRRRRGEAFSPRPSS</sequence>
<dbReference type="EMBL" id="VSSQ01023872">
    <property type="protein sequence ID" value="MPM71054.1"/>
    <property type="molecule type" value="Genomic_DNA"/>
</dbReference>
<proteinExistence type="predicted"/>